<evidence type="ECO:0000313" key="1">
    <source>
        <dbReference type="EMBL" id="MDA0165763.1"/>
    </source>
</evidence>
<dbReference type="AlphaFoldDB" id="A0A9X3SA86"/>
<organism evidence="1 2">
    <name type="scientific">Solirubrobacter ginsenosidimutans</name>
    <dbReference type="NCBI Taxonomy" id="490573"/>
    <lineage>
        <taxon>Bacteria</taxon>
        <taxon>Bacillati</taxon>
        <taxon>Actinomycetota</taxon>
        <taxon>Thermoleophilia</taxon>
        <taxon>Solirubrobacterales</taxon>
        <taxon>Solirubrobacteraceae</taxon>
        <taxon>Solirubrobacter</taxon>
    </lineage>
</organism>
<dbReference type="RefSeq" id="WP_270045025.1">
    <property type="nucleotide sequence ID" value="NZ_JAPDOD010000052.1"/>
</dbReference>
<proteinExistence type="predicted"/>
<reference evidence="1" key="1">
    <citation type="submission" date="2022-10" db="EMBL/GenBank/DDBJ databases">
        <title>The WGS of Solirubrobacter ginsenosidimutans DSM 21036.</title>
        <authorList>
            <person name="Jiang Z."/>
        </authorList>
    </citation>
    <scope>NUCLEOTIDE SEQUENCE</scope>
    <source>
        <strain evidence="1">DSM 21036</strain>
    </source>
</reference>
<dbReference type="Proteomes" id="UP001149140">
    <property type="component" value="Unassembled WGS sequence"/>
</dbReference>
<sequence>MSAEPPITVAPGLAWCAFAIDRNPLRRSPRTLRRRLNTLSDRHGGARAITQSTREIPQAYRARYGIERSPAEELTIKRLIRGQYRSRGVLRDALLLATVDTEVGVWALDADRVSGAPHIVDDTVADDAGTLAPLFADPKSVTRATRRLVLYAVTAPGIPDLAIEEALYAAWDVLSAQGPHRNY</sequence>
<keyword evidence="2" id="KW-1185">Reference proteome</keyword>
<evidence type="ECO:0000313" key="2">
    <source>
        <dbReference type="Proteomes" id="UP001149140"/>
    </source>
</evidence>
<dbReference type="EMBL" id="JAPDOD010000052">
    <property type="protein sequence ID" value="MDA0165763.1"/>
    <property type="molecule type" value="Genomic_DNA"/>
</dbReference>
<accession>A0A9X3SA86</accession>
<comment type="caution">
    <text evidence="1">The sequence shown here is derived from an EMBL/GenBank/DDBJ whole genome shotgun (WGS) entry which is preliminary data.</text>
</comment>
<name>A0A9X3SA86_9ACTN</name>
<gene>
    <name evidence="1" type="ORF">OM076_36190</name>
</gene>
<protein>
    <submittedName>
        <fullName evidence="1">Uncharacterized protein</fullName>
    </submittedName>
</protein>